<dbReference type="SUPFAM" id="SSF69304">
    <property type="entry name" value="Tricorn protease N-terminal domain"/>
    <property type="match status" value="1"/>
</dbReference>
<reference evidence="3 4" key="1">
    <citation type="submission" date="2016-11" db="EMBL/GenBank/DDBJ databases">
        <authorList>
            <person name="Jaros S."/>
            <person name="Januszkiewicz K."/>
            <person name="Wedrychowicz H."/>
        </authorList>
    </citation>
    <scope>NUCLEOTIDE SEQUENCE [LARGE SCALE GENOMIC DNA]</scope>
    <source>
        <strain evidence="3 4">YL228</strain>
    </source>
</reference>
<dbReference type="Proteomes" id="UP000183461">
    <property type="component" value="Unassembled WGS sequence"/>
</dbReference>
<evidence type="ECO:0008006" key="5">
    <source>
        <dbReference type="Google" id="ProtNLM"/>
    </source>
</evidence>
<gene>
    <name evidence="3" type="ORF">SAMN02910280_1393</name>
</gene>
<dbReference type="EMBL" id="FPIP01000003">
    <property type="protein sequence ID" value="SFW26852.1"/>
    <property type="molecule type" value="Genomic_DNA"/>
</dbReference>
<name>A0A1K1MUI1_RUMFL</name>
<evidence type="ECO:0000313" key="3">
    <source>
        <dbReference type="EMBL" id="SFW26852.1"/>
    </source>
</evidence>
<keyword evidence="2" id="KW-0732">Signal</keyword>
<evidence type="ECO:0000256" key="2">
    <source>
        <dbReference type="SAM" id="SignalP"/>
    </source>
</evidence>
<feature type="region of interest" description="Disordered" evidence="1">
    <location>
        <begin position="24"/>
        <end position="55"/>
    </location>
</feature>
<accession>A0A1K1MUI1</accession>
<feature type="compositionally biased region" description="Basic and acidic residues" evidence="1">
    <location>
        <begin position="41"/>
        <end position="55"/>
    </location>
</feature>
<evidence type="ECO:0000313" key="4">
    <source>
        <dbReference type="Proteomes" id="UP000183461"/>
    </source>
</evidence>
<sequence>MDKRKLRAFAAALVIAAVSANVGCDDKKKPQPVPTESETGGDYREENSEAPDVTEKPVFREFAESDFKDITLSVNIVDKEPPVEVSSVDISGFDFGEKVPVCNKEEFAEDYYNNKEQYNGHPLFRWQNFVNKPIKGAPYKCCIWNGKCYIYVLYDNLNIYDWELYSYDMAGGKPEEIYSWSAETPDEYCESMSYFCDGAMFYTYHKNDENDSLKQVKRFDLETGKETVIYEDRGIDVGIWLNEDYSGNILLQEHHNVSHEDTVIYIYDSEKGEFVKENGTEAPEGKIVASDRFNGVYSYLVKPEGKRKYELVNDYYRIGTALTTGRIVYADEKIALLYNNVKLHIYNLEKMEHCIMDISDMGNDMAMSDGMLFIGNRGKDFRMPVYCMIPELGITFPIVEDGTYSDISQAPDGVTFNETSQDVQEINGYEITDDNGAIFYAGGYSHAYNRIDKVYTVKMK</sequence>
<evidence type="ECO:0000256" key="1">
    <source>
        <dbReference type="SAM" id="MobiDB-lite"/>
    </source>
</evidence>
<feature type="chain" id="PRO_5038643366" description="DUF5050 domain-containing protein" evidence="2">
    <location>
        <begin position="21"/>
        <end position="460"/>
    </location>
</feature>
<dbReference type="RefSeq" id="WP_072299743.1">
    <property type="nucleotide sequence ID" value="NZ_FPIP01000003.1"/>
</dbReference>
<protein>
    <recommendedName>
        <fullName evidence="5">DUF5050 domain-containing protein</fullName>
    </recommendedName>
</protein>
<organism evidence="3 4">
    <name type="scientific">Ruminococcus flavefaciens</name>
    <dbReference type="NCBI Taxonomy" id="1265"/>
    <lineage>
        <taxon>Bacteria</taxon>
        <taxon>Bacillati</taxon>
        <taxon>Bacillota</taxon>
        <taxon>Clostridia</taxon>
        <taxon>Eubacteriales</taxon>
        <taxon>Oscillospiraceae</taxon>
        <taxon>Ruminococcus</taxon>
    </lineage>
</organism>
<feature type="signal peptide" evidence="2">
    <location>
        <begin position="1"/>
        <end position="20"/>
    </location>
</feature>
<dbReference type="AlphaFoldDB" id="A0A1K1MUI1"/>
<proteinExistence type="predicted"/>